<dbReference type="Proteomes" id="UP001633002">
    <property type="component" value="Unassembled WGS sequence"/>
</dbReference>
<reference evidence="3 4" key="1">
    <citation type="submission" date="2024-09" db="EMBL/GenBank/DDBJ databases">
        <title>Chromosome-scale assembly of Riccia sorocarpa.</title>
        <authorList>
            <person name="Paukszto L."/>
        </authorList>
    </citation>
    <scope>NUCLEOTIDE SEQUENCE [LARGE SCALE GENOMIC DNA]</scope>
    <source>
        <strain evidence="3">LP-2024</strain>
        <tissue evidence="3">Aerial parts of the thallus</tissue>
    </source>
</reference>
<dbReference type="InterPro" id="IPR000719">
    <property type="entry name" value="Prot_kinase_dom"/>
</dbReference>
<evidence type="ECO:0000313" key="3">
    <source>
        <dbReference type="EMBL" id="KAL3698134.1"/>
    </source>
</evidence>
<comment type="caution">
    <text evidence="3">The sequence shown here is derived from an EMBL/GenBank/DDBJ whole genome shotgun (WGS) entry which is preliminary data.</text>
</comment>
<feature type="domain" description="Protein kinase" evidence="2">
    <location>
        <begin position="153"/>
        <end position="401"/>
    </location>
</feature>
<feature type="compositionally biased region" description="Basic and acidic residues" evidence="1">
    <location>
        <begin position="269"/>
        <end position="280"/>
    </location>
</feature>
<dbReference type="SUPFAM" id="SSF56112">
    <property type="entry name" value="Protein kinase-like (PK-like)"/>
    <property type="match status" value="1"/>
</dbReference>
<keyword evidence="4" id="KW-1185">Reference proteome</keyword>
<proteinExistence type="predicted"/>
<accession>A0ABD3I9C0</accession>
<evidence type="ECO:0000313" key="4">
    <source>
        <dbReference type="Proteomes" id="UP001633002"/>
    </source>
</evidence>
<feature type="region of interest" description="Disordered" evidence="1">
    <location>
        <begin position="258"/>
        <end position="280"/>
    </location>
</feature>
<gene>
    <name evidence="3" type="ORF">R1sor_012210</name>
</gene>
<feature type="region of interest" description="Disordered" evidence="1">
    <location>
        <begin position="1"/>
        <end position="54"/>
    </location>
</feature>
<organism evidence="3 4">
    <name type="scientific">Riccia sorocarpa</name>
    <dbReference type="NCBI Taxonomy" id="122646"/>
    <lineage>
        <taxon>Eukaryota</taxon>
        <taxon>Viridiplantae</taxon>
        <taxon>Streptophyta</taxon>
        <taxon>Embryophyta</taxon>
        <taxon>Marchantiophyta</taxon>
        <taxon>Marchantiopsida</taxon>
        <taxon>Marchantiidae</taxon>
        <taxon>Marchantiales</taxon>
        <taxon>Ricciaceae</taxon>
        <taxon>Riccia</taxon>
    </lineage>
</organism>
<protein>
    <recommendedName>
        <fullName evidence="2">Protein kinase domain-containing protein</fullName>
    </recommendedName>
</protein>
<evidence type="ECO:0000256" key="1">
    <source>
        <dbReference type="SAM" id="MobiDB-lite"/>
    </source>
</evidence>
<dbReference type="InterPro" id="IPR011009">
    <property type="entry name" value="Kinase-like_dom_sf"/>
</dbReference>
<feature type="compositionally biased region" description="Basic and acidic residues" evidence="1">
    <location>
        <begin position="1"/>
        <end position="11"/>
    </location>
</feature>
<feature type="compositionally biased region" description="Acidic residues" evidence="1">
    <location>
        <begin position="16"/>
        <end position="29"/>
    </location>
</feature>
<sequence length="401" mass="46183">MASGSRQDKGKASMIPEEDIGTEEGELVEQDPPRPEAVVRSDRERKRKQIAVEEDPLAIALRPAPENRTEAQRKQAIKEERYRQDTLFRHRAAMKNEEEQDKWRTIAKKWMRWFAAKKTITDFGSTSGKYKLCESVSDNTIRFISPEDSLTRTDETTVLGEGRMGTTHRVGIIDEELAEVLGHHEIVHYALRVRDKKVHEKCIREMMAFPESHSAIIRPIGLSKDKKKPMLLFPLWNGGTIEKWMNLEKKTRGRISPEGIPWDWNQTKNRADSGKDKDNKPLKPVIIRSLVFVGISDIGKAQTLKEVAKDFDLYPVADTTFRPWIAPELNIHKATKIDAENPFITKLSPESDIFALGWLIKELCGDYFTDMTDEERREYNRTSGLRRIPKHIGHYVGFLFS</sequence>
<dbReference type="EMBL" id="JBJQOH010000002">
    <property type="protein sequence ID" value="KAL3698134.1"/>
    <property type="molecule type" value="Genomic_DNA"/>
</dbReference>
<feature type="compositionally biased region" description="Basic and acidic residues" evidence="1">
    <location>
        <begin position="31"/>
        <end position="44"/>
    </location>
</feature>
<evidence type="ECO:0000259" key="2">
    <source>
        <dbReference type="PROSITE" id="PS50011"/>
    </source>
</evidence>
<dbReference type="PROSITE" id="PS50011">
    <property type="entry name" value="PROTEIN_KINASE_DOM"/>
    <property type="match status" value="1"/>
</dbReference>
<name>A0ABD3I9C0_9MARC</name>
<dbReference type="AlphaFoldDB" id="A0ABD3I9C0"/>